<feature type="compositionally biased region" description="Basic and acidic residues" evidence="1">
    <location>
        <begin position="10"/>
        <end position="23"/>
    </location>
</feature>
<organism evidence="2 3">
    <name type="scientific">Rhodopseudomonas pseudopalustris</name>
    <dbReference type="NCBI Taxonomy" id="1513892"/>
    <lineage>
        <taxon>Bacteria</taxon>
        <taxon>Pseudomonadati</taxon>
        <taxon>Pseudomonadota</taxon>
        <taxon>Alphaproteobacteria</taxon>
        <taxon>Hyphomicrobiales</taxon>
        <taxon>Nitrobacteraceae</taxon>
        <taxon>Rhodopseudomonas</taxon>
    </lineage>
</organism>
<dbReference type="EMBL" id="FODT01000013">
    <property type="protein sequence ID" value="SEP30387.1"/>
    <property type="molecule type" value="Genomic_DNA"/>
</dbReference>
<feature type="region of interest" description="Disordered" evidence="1">
    <location>
        <begin position="1"/>
        <end position="57"/>
    </location>
</feature>
<evidence type="ECO:0000313" key="2">
    <source>
        <dbReference type="EMBL" id="SEP30387.1"/>
    </source>
</evidence>
<dbReference type="Proteomes" id="UP000199615">
    <property type="component" value="Unassembled WGS sequence"/>
</dbReference>
<evidence type="ECO:0000313" key="3">
    <source>
        <dbReference type="Proteomes" id="UP000199615"/>
    </source>
</evidence>
<reference evidence="3" key="1">
    <citation type="submission" date="2016-10" db="EMBL/GenBank/DDBJ databases">
        <authorList>
            <person name="Varghese N."/>
            <person name="Submissions S."/>
        </authorList>
    </citation>
    <scope>NUCLEOTIDE SEQUENCE [LARGE SCALE GENOMIC DNA]</scope>
    <source>
        <strain evidence="3">DSM 123</strain>
    </source>
</reference>
<accession>A0A1H8WSH4</accession>
<protein>
    <submittedName>
        <fullName evidence="2">Uncharacterized protein</fullName>
    </submittedName>
</protein>
<dbReference type="RefSeq" id="WP_011504297.1">
    <property type="nucleotide sequence ID" value="NZ_FODT01000013.1"/>
</dbReference>
<sequence>MADTKTVDTPVKHTKDEKKKLDQQLEEGLEDSFPGSDPLSVTQPAPSKPDGDSQRKS</sequence>
<evidence type="ECO:0000256" key="1">
    <source>
        <dbReference type="SAM" id="MobiDB-lite"/>
    </source>
</evidence>
<gene>
    <name evidence="2" type="ORF">SAMN05444123_113132</name>
</gene>
<proteinExistence type="predicted"/>
<dbReference type="AlphaFoldDB" id="A0A1H8WSH4"/>
<keyword evidence="3" id="KW-1185">Reference proteome</keyword>
<name>A0A1H8WSH4_9BRAD</name>